<protein>
    <submittedName>
        <fullName evidence="1">Mus38-like protein</fullName>
    </submittedName>
</protein>
<evidence type="ECO:0000313" key="2">
    <source>
        <dbReference type="Proteomes" id="UP001303889"/>
    </source>
</evidence>
<keyword evidence="2" id="KW-1185">Reference proteome</keyword>
<reference evidence="1" key="2">
    <citation type="submission" date="2023-05" db="EMBL/GenBank/DDBJ databases">
        <authorList>
            <consortium name="Lawrence Berkeley National Laboratory"/>
            <person name="Steindorff A."/>
            <person name="Hensen N."/>
            <person name="Bonometti L."/>
            <person name="Westerberg I."/>
            <person name="Brannstrom I.O."/>
            <person name="Guillou S."/>
            <person name="Cros-Aarteil S."/>
            <person name="Calhoun S."/>
            <person name="Haridas S."/>
            <person name="Kuo A."/>
            <person name="Mondo S."/>
            <person name="Pangilinan J."/>
            <person name="Riley R."/>
            <person name="Labutti K."/>
            <person name="Andreopoulos B."/>
            <person name="Lipzen A."/>
            <person name="Chen C."/>
            <person name="Yanf M."/>
            <person name="Daum C."/>
            <person name="Ng V."/>
            <person name="Clum A."/>
            <person name="Ohm R."/>
            <person name="Martin F."/>
            <person name="Silar P."/>
            <person name="Natvig D."/>
            <person name="Lalanne C."/>
            <person name="Gautier V."/>
            <person name="Ament-Velasquez S.L."/>
            <person name="Kruys A."/>
            <person name="Hutchinson M.I."/>
            <person name="Powell A.J."/>
            <person name="Barry K."/>
            <person name="Miller A.N."/>
            <person name="Grigoriev I.V."/>
            <person name="Debuchy R."/>
            <person name="Gladieux P."/>
            <person name="Thoren M.H."/>
            <person name="Johannesson H."/>
        </authorList>
    </citation>
    <scope>NUCLEOTIDE SEQUENCE</scope>
    <source>
        <strain evidence="1">CBS 103.79</strain>
    </source>
</reference>
<comment type="caution">
    <text evidence="1">The sequence shown here is derived from an EMBL/GenBank/DDBJ whole genome shotgun (WGS) entry which is preliminary data.</text>
</comment>
<dbReference type="EMBL" id="MU855468">
    <property type="protein sequence ID" value="KAK3903129.1"/>
    <property type="molecule type" value="Genomic_DNA"/>
</dbReference>
<name>A0AAN6MM26_9PEZI</name>
<dbReference type="AlphaFoldDB" id="A0AAN6MM26"/>
<reference evidence="1" key="1">
    <citation type="journal article" date="2023" name="Mol. Phylogenet. Evol.">
        <title>Genome-scale phylogeny and comparative genomics of the fungal order Sordariales.</title>
        <authorList>
            <person name="Hensen N."/>
            <person name="Bonometti L."/>
            <person name="Westerberg I."/>
            <person name="Brannstrom I.O."/>
            <person name="Guillou S."/>
            <person name="Cros-Aarteil S."/>
            <person name="Calhoun S."/>
            <person name="Haridas S."/>
            <person name="Kuo A."/>
            <person name="Mondo S."/>
            <person name="Pangilinan J."/>
            <person name="Riley R."/>
            <person name="LaButti K."/>
            <person name="Andreopoulos B."/>
            <person name="Lipzen A."/>
            <person name="Chen C."/>
            <person name="Yan M."/>
            <person name="Daum C."/>
            <person name="Ng V."/>
            <person name="Clum A."/>
            <person name="Steindorff A."/>
            <person name="Ohm R.A."/>
            <person name="Martin F."/>
            <person name="Silar P."/>
            <person name="Natvig D.O."/>
            <person name="Lalanne C."/>
            <person name="Gautier V."/>
            <person name="Ament-Velasquez S.L."/>
            <person name="Kruys A."/>
            <person name="Hutchinson M.I."/>
            <person name="Powell A.J."/>
            <person name="Barry K."/>
            <person name="Miller A.N."/>
            <person name="Grigoriev I.V."/>
            <person name="Debuchy R."/>
            <person name="Gladieux P."/>
            <person name="Hiltunen Thoren M."/>
            <person name="Johannesson H."/>
        </authorList>
    </citation>
    <scope>NUCLEOTIDE SEQUENCE</scope>
    <source>
        <strain evidence="1">CBS 103.79</strain>
    </source>
</reference>
<sequence>MLDERISSFFTQAGACTSKTECDTYAATIFGGPSPPVPDQGAWSYTVTAGPDNNTIVQFRELDSPLDVETLAAAHSIHPDLVARCVSHGTIGSPPGLLVYSMPKLPGETYLRISATLRDDDFTHRFTTVLGLAECVHSFLLNPSSPLLPPLARLFSTPSPKVSSS</sequence>
<evidence type="ECO:0000313" key="1">
    <source>
        <dbReference type="EMBL" id="KAK3903129.1"/>
    </source>
</evidence>
<accession>A0AAN6MM26</accession>
<gene>
    <name evidence="1" type="ORF">C8A05DRAFT_14894</name>
</gene>
<dbReference type="Proteomes" id="UP001303889">
    <property type="component" value="Unassembled WGS sequence"/>
</dbReference>
<organism evidence="1 2">
    <name type="scientific">Staphylotrichum tortipilum</name>
    <dbReference type="NCBI Taxonomy" id="2831512"/>
    <lineage>
        <taxon>Eukaryota</taxon>
        <taxon>Fungi</taxon>
        <taxon>Dikarya</taxon>
        <taxon>Ascomycota</taxon>
        <taxon>Pezizomycotina</taxon>
        <taxon>Sordariomycetes</taxon>
        <taxon>Sordariomycetidae</taxon>
        <taxon>Sordariales</taxon>
        <taxon>Chaetomiaceae</taxon>
        <taxon>Staphylotrichum</taxon>
    </lineage>
</organism>
<proteinExistence type="predicted"/>